<dbReference type="SMR" id="A0A448WAG5"/>
<comment type="similarity">
    <text evidence="1 7">Belongs to the tubulin family.</text>
</comment>
<dbReference type="GO" id="GO:0016787">
    <property type="term" value="F:hydrolase activity"/>
    <property type="evidence" value="ECO:0007669"/>
    <property type="project" value="UniProtKB-KW"/>
</dbReference>
<dbReference type="Pfam" id="PF00091">
    <property type="entry name" value="Tubulin"/>
    <property type="match status" value="1"/>
</dbReference>
<comment type="caution">
    <text evidence="9">The sequence shown here is derived from an EMBL/GenBank/DDBJ whole genome shotgun (WGS) entry which is preliminary data.</text>
</comment>
<evidence type="ECO:0000256" key="4">
    <source>
        <dbReference type="ARBA" id="ARBA00022801"/>
    </source>
</evidence>
<dbReference type="Proteomes" id="UP000784294">
    <property type="component" value="Unassembled WGS sequence"/>
</dbReference>
<evidence type="ECO:0000259" key="8">
    <source>
        <dbReference type="SMART" id="SM00864"/>
    </source>
</evidence>
<dbReference type="PRINTS" id="PR01162">
    <property type="entry name" value="ALPHATUBULIN"/>
</dbReference>
<evidence type="ECO:0000313" key="10">
    <source>
        <dbReference type="Proteomes" id="UP000784294"/>
    </source>
</evidence>
<dbReference type="GO" id="GO:0005525">
    <property type="term" value="F:GTP binding"/>
    <property type="evidence" value="ECO:0007669"/>
    <property type="project" value="UniProtKB-UniRule"/>
</dbReference>
<dbReference type="Gene3D" id="3.40.50.1440">
    <property type="entry name" value="Tubulin/FtsZ, GTPase domain"/>
    <property type="match status" value="1"/>
</dbReference>
<dbReference type="GO" id="GO:0005874">
    <property type="term" value="C:microtubule"/>
    <property type="evidence" value="ECO:0007669"/>
    <property type="project" value="UniProtKB-KW"/>
</dbReference>
<dbReference type="PROSITE" id="PS00227">
    <property type="entry name" value="TUBULIN"/>
    <property type="match status" value="1"/>
</dbReference>
<proteinExistence type="inferred from homology"/>
<dbReference type="PRINTS" id="PR01161">
    <property type="entry name" value="TUBULIN"/>
</dbReference>
<dbReference type="AlphaFoldDB" id="A0A448WAG5"/>
<keyword evidence="10" id="KW-1185">Reference proteome</keyword>
<dbReference type="InterPro" id="IPR036525">
    <property type="entry name" value="Tubulin/FtsZ_GTPase_sf"/>
</dbReference>
<keyword evidence="2 7" id="KW-0493">Microtubule</keyword>
<dbReference type="GO" id="GO:0007017">
    <property type="term" value="P:microtubule-based process"/>
    <property type="evidence" value="ECO:0007669"/>
    <property type="project" value="InterPro"/>
</dbReference>
<evidence type="ECO:0000256" key="3">
    <source>
        <dbReference type="ARBA" id="ARBA00022741"/>
    </source>
</evidence>
<dbReference type="OrthoDB" id="6257981at2759"/>
<dbReference type="InterPro" id="IPR017975">
    <property type="entry name" value="Tubulin_CS"/>
</dbReference>
<dbReference type="PANTHER" id="PTHR11588">
    <property type="entry name" value="TUBULIN"/>
    <property type="match status" value="1"/>
</dbReference>
<protein>
    <recommendedName>
        <fullName evidence="7">Tubulin alpha chain</fullName>
    </recommendedName>
</protein>
<feature type="domain" description="Tubulin/FtsZ GTPase" evidence="8">
    <location>
        <begin position="1"/>
        <end position="165"/>
    </location>
</feature>
<keyword evidence="5 7" id="KW-0342">GTP-binding</keyword>
<name>A0A448WAG5_9PLAT</name>
<gene>
    <name evidence="9" type="ORF">PXEA_LOCUS307</name>
</gene>
<keyword evidence="4" id="KW-0378">Hydrolase</keyword>
<accession>A0A448WAG5</accession>
<dbReference type="SMART" id="SM00864">
    <property type="entry name" value="Tubulin"/>
    <property type="match status" value="1"/>
</dbReference>
<comment type="function">
    <text evidence="7">Tubulin is the major constituent of microtubules, a cylinder consisting of laterally associated linear protofilaments composed of alpha- and beta-tubulin heterodimers. Microtubules grow by the addition of GTP-tubulin dimers to the microtubule end, where a stabilizing cap forms. Below the cap, tubulin dimers are in GDP-bound state, owing to GTPase activity of alpha-tubulin.</text>
</comment>
<evidence type="ECO:0000256" key="6">
    <source>
        <dbReference type="ARBA" id="ARBA00049117"/>
    </source>
</evidence>
<evidence type="ECO:0000256" key="2">
    <source>
        <dbReference type="ARBA" id="ARBA00022701"/>
    </source>
</evidence>
<evidence type="ECO:0000256" key="5">
    <source>
        <dbReference type="ARBA" id="ARBA00023134"/>
    </source>
</evidence>
<dbReference type="InterPro" id="IPR000217">
    <property type="entry name" value="Tubulin"/>
</dbReference>
<evidence type="ECO:0000256" key="7">
    <source>
        <dbReference type="RuleBase" id="RU000352"/>
    </source>
</evidence>
<dbReference type="SUPFAM" id="SSF52490">
    <property type="entry name" value="Tubulin nucleotide-binding domain-like"/>
    <property type="match status" value="1"/>
</dbReference>
<sequence>MNIETDEIRLGVYRGLFNPDSLISGFEDSASNFTRGFHSVAQTLMGKTMNSIRHEVERTNNLQALFLYHSYSGGTGAGVTCRILQALELEYPKTPKLQLTVFPGNTMCASVVEPYNTVLCCSVSDPQSDVTILVDNEALVKMCTNLLKIDRPVYTNLNRIMSQVC</sequence>
<evidence type="ECO:0000313" key="9">
    <source>
        <dbReference type="EMBL" id="VEL06867.1"/>
    </source>
</evidence>
<dbReference type="EMBL" id="CAAALY010000541">
    <property type="protein sequence ID" value="VEL06867.1"/>
    <property type="molecule type" value="Genomic_DNA"/>
</dbReference>
<dbReference type="InterPro" id="IPR003008">
    <property type="entry name" value="Tubulin_FtsZ_GTPase"/>
</dbReference>
<organism evidence="9 10">
    <name type="scientific">Protopolystoma xenopodis</name>
    <dbReference type="NCBI Taxonomy" id="117903"/>
    <lineage>
        <taxon>Eukaryota</taxon>
        <taxon>Metazoa</taxon>
        <taxon>Spiralia</taxon>
        <taxon>Lophotrochozoa</taxon>
        <taxon>Platyhelminthes</taxon>
        <taxon>Monogenea</taxon>
        <taxon>Polyopisthocotylea</taxon>
        <taxon>Polystomatidea</taxon>
        <taxon>Polystomatidae</taxon>
        <taxon>Protopolystoma</taxon>
    </lineage>
</organism>
<evidence type="ECO:0000256" key="1">
    <source>
        <dbReference type="ARBA" id="ARBA00009636"/>
    </source>
</evidence>
<comment type="subunit">
    <text evidence="7">Dimer of alpha and beta chains. A typical microtubule is a hollow water-filled tube with an outer diameter of 25 nm and an inner diameter of 15 nM. Alpha-beta heterodimers associate head-to-tail to form protofilaments running lengthwise along the microtubule wall with the beta-tubulin subunit facing the microtubule plus end conferring a structural polarity. Microtubules usually have 13 protofilaments but different protofilament numbers can be found in some organisms and specialized cells.</text>
</comment>
<keyword evidence="3 7" id="KW-0547">Nucleotide-binding</keyword>
<comment type="catalytic activity">
    <reaction evidence="6">
        <text>GTP + H2O = GDP + phosphate + H(+)</text>
        <dbReference type="Rhea" id="RHEA:19669"/>
        <dbReference type="ChEBI" id="CHEBI:15377"/>
        <dbReference type="ChEBI" id="CHEBI:15378"/>
        <dbReference type="ChEBI" id="CHEBI:37565"/>
        <dbReference type="ChEBI" id="CHEBI:43474"/>
        <dbReference type="ChEBI" id="CHEBI:58189"/>
    </reaction>
    <physiologicalReaction direction="left-to-right" evidence="6">
        <dbReference type="Rhea" id="RHEA:19670"/>
    </physiologicalReaction>
</comment>
<dbReference type="GO" id="GO:0005200">
    <property type="term" value="F:structural constituent of cytoskeleton"/>
    <property type="evidence" value="ECO:0007669"/>
    <property type="project" value="InterPro"/>
</dbReference>
<reference evidence="9" key="1">
    <citation type="submission" date="2018-11" db="EMBL/GenBank/DDBJ databases">
        <authorList>
            <consortium name="Pathogen Informatics"/>
        </authorList>
    </citation>
    <scope>NUCLEOTIDE SEQUENCE</scope>
</reference>
<dbReference type="InterPro" id="IPR002452">
    <property type="entry name" value="Alpha_tubulin"/>
</dbReference>